<feature type="transmembrane region" description="Helical" evidence="1">
    <location>
        <begin position="34"/>
        <end position="52"/>
    </location>
</feature>
<keyword evidence="3" id="KW-1185">Reference proteome</keyword>
<evidence type="ECO:0000313" key="3">
    <source>
        <dbReference type="Proteomes" id="UP000297739"/>
    </source>
</evidence>
<evidence type="ECO:0000256" key="1">
    <source>
        <dbReference type="SAM" id="Phobius"/>
    </source>
</evidence>
<keyword evidence="1" id="KW-0472">Membrane</keyword>
<keyword evidence="1" id="KW-1133">Transmembrane helix</keyword>
<gene>
    <name evidence="2" type="ORF">E5J99_02950</name>
</gene>
<dbReference type="InterPro" id="IPR029062">
    <property type="entry name" value="Class_I_gatase-like"/>
</dbReference>
<evidence type="ECO:0008006" key="4">
    <source>
        <dbReference type="Google" id="ProtNLM"/>
    </source>
</evidence>
<evidence type="ECO:0000313" key="2">
    <source>
        <dbReference type="EMBL" id="TGE19735.1"/>
    </source>
</evidence>
<name>A0A4Z0PQE2_9BACT</name>
<reference evidence="2 3" key="1">
    <citation type="submission" date="2019-04" db="EMBL/GenBank/DDBJ databases">
        <authorList>
            <person name="Feng G."/>
            <person name="Zhang J."/>
            <person name="Zhu H."/>
        </authorList>
    </citation>
    <scope>NUCLEOTIDE SEQUENCE [LARGE SCALE GENOMIC DNA]</scope>
    <source>
        <strain evidence="2 3">JCM 17223</strain>
    </source>
</reference>
<dbReference type="Gene3D" id="3.40.50.880">
    <property type="match status" value="1"/>
</dbReference>
<feature type="transmembrane region" description="Helical" evidence="1">
    <location>
        <begin position="577"/>
        <end position="595"/>
    </location>
</feature>
<dbReference type="OrthoDB" id="980086at2"/>
<organism evidence="2 3">
    <name type="scientific">Hymenobacter elongatus</name>
    <dbReference type="NCBI Taxonomy" id="877208"/>
    <lineage>
        <taxon>Bacteria</taxon>
        <taxon>Pseudomonadati</taxon>
        <taxon>Bacteroidota</taxon>
        <taxon>Cytophagia</taxon>
        <taxon>Cytophagales</taxon>
        <taxon>Hymenobacteraceae</taxon>
        <taxon>Hymenobacter</taxon>
    </lineage>
</organism>
<dbReference type="AlphaFoldDB" id="A0A4Z0PQE2"/>
<feature type="transmembrane region" description="Helical" evidence="1">
    <location>
        <begin position="6"/>
        <end position="27"/>
    </location>
</feature>
<dbReference type="Proteomes" id="UP000297739">
    <property type="component" value="Unassembled WGS sequence"/>
</dbReference>
<proteinExistence type="predicted"/>
<sequence>MSHPPIFYLFLLLCLLLAAGLTIAALRRANRQRLVLRLAAGWLAVLALWLMVNPPRYTVRGTSNEAVVLTPGYQPDSLRRIVRQLGPATQLWRYGTTTASADTPSLSSVLLLRERYPALRHLHVLGQGLPTTELTNLGPVKLISHQPAAFQGFQQAGWSRRLEAGQPLLVEGVFSAIKPGQPVWISLRGPGQNTDSVQLKARAGSFRLRFLPKSAGLAVYQLRARRGGKLVAAEPVPVEVVAPQPLRVLLLSSTASFEFKFLKNHLGERQHRVALRTGVSRGLTQTEFLNQPAHDLSRVSSSLLARYDVIVADAGTLAALAPAETQALNTTIRTTGLGLIVLGDAAPLPRATPARASFTVVPHAATATDRPQPVRWPQQIGQPTTLIPATIRLAATARPVVADGRQQPVVAAQRLGAGMVMVSVLPQTYPWALQNAASTYAAYWGSLLRIVARPVAPAAQWQVLAAWPRAHEPVALRLVSGTFPTQQPSVSDLRQTAPITLALRQDARLPEWKAGHLWPAAPGWHQVRLANQAPQAFYVFGTTDWQGPERTIREQAAASLQASTSPSTSPTLTSQSYSLLWFFILFVLAAGSLWLEEKL</sequence>
<dbReference type="SUPFAM" id="SSF52317">
    <property type="entry name" value="Class I glutamine amidotransferase-like"/>
    <property type="match status" value="1"/>
</dbReference>
<comment type="caution">
    <text evidence="2">The sequence shown here is derived from an EMBL/GenBank/DDBJ whole genome shotgun (WGS) entry which is preliminary data.</text>
</comment>
<accession>A0A4Z0PQE2</accession>
<dbReference type="RefSeq" id="WP_135496223.1">
    <property type="nucleotide sequence ID" value="NZ_SRLD01000003.1"/>
</dbReference>
<protein>
    <recommendedName>
        <fullName evidence="4">VWA domain-containing protein</fullName>
    </recommendedName>
</protein>
<keyword evidence="1" id="KW-0812">Transmembrane</keyword>
<dbReference type="EMBL" id="SRLD01000003">
    <property type="protein sequence ID" value="TGE19735.1"/>
    <property type="molecule type" value="Genomic_DNA"/>
</dbReference>